<name>A0A3Q8XPF8_9HYPH</name>
<keyword evidence="1" id="KW-1133">Transmembrane helix</keyword>
<evidence type="ECO:0000313" key="3">
    <source>
        <dbReference type="Proteomes" id="UP000268192"/>
    </source>
</evidence>
<dbReference type="EMBL" id="CP032509">
    <property type="protein sequence ID" value="AZN70700.1"/>
    <property type="molecule type" value="Genomic_DNA"/>
</dbReference>
<accession>A0A3Q8XPF8</accession>
<dbReference type="KEGG" id="abaw:D5400_04895"/>
<keyword evidence="3" id="KW-1185">Reference proteome</keyword>
<dbReference type="Proteomes" id="UP000268192">
    <property type="component" value="Chromosome"/>
</dbReference>
<evidence type="ECO:0000313" key="2">
    <source>
        <dbReference type="EMBL" id="AZN70700.1"/>
    </source>
</evidence>
<feature type="transmembrane region" description="Helical" evidence="1">
    <location>
        <begin position="41"/>
        <end position="60"/>
    </location>
</feature>
<keyword evidence="1" id="KW-0812">Transmembrane</keyword>
<feature type="transmembrane region" description="Helical" evidence="1">
    <location>
        <begin position="67"/>
        <end position="86"/>
    </location>
</feature>
<evidence type="ECO:0000256" key="1">
    <source>
        <dbReference type="SAM" id="Phobius"/>
    </source>
</evidence>
<protein>
    <submittedName>
        <fullName evidence="2">Uncharacterized protein</fullName>
    </submittedName>
</protein>
<gene>
    <name evidence="2" type="ORF">D5400_04895</name>
</gene>
<proteinExistence type="predicted"/>
<dbReference type="AlphaFoldDB" id="A0A3Q8XPF8"/>
<reference evidence="2 3" key="1">
    <citation type="submission" date="2018-09" db="EMBL/GenBank/DDBJ databases">
        <title>Marinorhizobium profundi gen. nov., sp. nov., isolated from a deep-sea sediment sample from the New Britain Trench and proposal of Marinorhizobiaceae fam. nov. in the order Rhizobiales of the class Alphaproteobacteria.</title>
        <authorList>
            <person name="Cao J."/>
        </authorList>
    </citation>
    <scope>NUCLEOTIDE SEQUENCE [LARGE SCALE GENOMIC DNA]</scope>
    <source>
        <strain evidence="2 3">WS11</strain>
    </source>
</reference>
<dbReference type="RefSeq" id="WP_126008216.1">
    <property type="nucleotide sequence ID" value="NZ_CP032509.1"/>
</dbReference>
<keyword evidence="1" id="KW-0472">Membrane</keyword>
<sequence length="89" mass="9419">MIKLGHWRGAFAVVSVAMLFLPALAMTVSTDIVWGVEDFLAAAAILAFVWLAIEMSVRLLPGTRARVAASAAAILVALTIWAHLAVGVF</sequence>
<organism evidence="2 3">
    <name type="scientific">Georhizobium profundi</name>
    <dbReference type="NCBI Taxonomy" id="2341112"/>
    <lineage>
        <taxon>Bacteria</taxon>
        <taxon>Pseudomonadati</taxon>
        <taxon>Pseudomonadota</taxon>
        <taxon>Alphaproteobacteria</taxon>
        <taxon>Hyphomicrobiales</taxon>
        <taxon>Rhizobiaceae</taxon>
        <taxon>Georhizobium</taxon>
    </lineage>
</organism>